<accession>A0A2H0N5N9</accession>
<name>A0A2H0N5N9_9BACT</name>
<reference evidence="1 2" key="1">
    <citation type="submission" date="2017-09" db="EMBL/GenBank/DDBJ databases">
        <title>Depth-based differentiation of microbial function through sediment-hosted aquifers and enrichment of novel symbionts in the deep terrestrial subsurface.</title>
        <authorList>
            <person name="Probst A.J."/>
            <person name="Ladd B."/>
            <person name="Jarett J.K."/>
            <person name="Geller-Mcgrath D.E."/>
            <person name="Sieber C.M."/>
            <person name="Emerson J.B."/>
            <person name="Anantharaman K."/>
            <person name="Thomas B.C."/>
            <person name="Malmstrom R."/>
            <person name="Stieglmeier M."/>
            <person name="Klingl A."/>
            <person name="Woyke T."/>
            <person name="Ryan C.M."/>
            <person name="Banfield J.F."/>
        </authorList>
    </citation>
    <scope>NUCLEOTIDE SEQUENCE [LARGE SCALE GENOMIC DNA]</scope>
    <source>
        <strain evidence="1">CG11_big_fil_rev_8_21_14_0_20_39_34</strain>
    </source>
</reference>
<evidence type="ECO:0000313" key="1">
    <source>
        <dbReference type="EMBL" id="PIR04203.1"/>
    </source>
</evidence>
<evidence type="ECO:0000313" key="2">
    <source>
        <dbReference type="Proteomes" id="UP000229600"/>
    </source>
</evidence>
<gene>
    <name evidence="1" type="ORF">COV59_03400</name>
</gene>
<sequence length="81" mass="9405">MDEKLGVTYFIHQPVAFQVRLIGPDGVVLKTCEMNTNWTDNQIGVIVRFWETLHEMTPAQVDAFITEVIRIREEVRTRTTV</sequence>
<proteinExistence type="predicted"/>
<protein>
    <submittedName>
        <fullName evidence="1">Uncharacterized protein</fullName>
    </submittedName>
</protein>
<dbReference type="Proteomes" id="UP000229600">
    <property type="component" value="Unassembled WGS sequence"/>
</dbReference>
<dbReference type="AlphaFoldDB" id="A0A2H0N5N9"/>
<dbReference type="EMBL" id="PCWN01000007">
    <property type="protein sequence ID" value="PIR04203.1"/>
    <property type="molecule type" value="Genomic_DNA"/>
</dbReference>
<comment type="caution">
    <text evidence="1">The sequence shown here is derived from an EMBL/GenBank/DDBJ whole genome shotgun (WGS) entry which is preliminary data.</text>
</comment>
<organism evidence="1 2">
    <name type="scientific">Candidatus Magasanikbacteria bacterium CG11_big_fil_rev_8_21_14_0_20_39_34</name>
    <dbReference type="NCBI Taxonomy" id="1974653"/>
    <lineage>
        <taxon>Bacteria</taxon>
        <taxon>Candidatus Magasanikiibacteriota</taxon>
    </lineage>
</organism>